<accession>A0A917LCD5</accession>
<name>A0A917LCD5_9NOCA</name>
<organism evidence="2 3">
    <name type="scientific">Rhodococcoides trifolii</name>
    <dbReference type="NCBI Taxonomy" id="908250"/>
    <lineage>
        <taxon>Bacteria</taxon>
        <taxon>Bacillati</taxon>
        <taxon>Actinomycetota</taxon>
        <taxon>Actinomycetes</taxon>
        <taxon>Mycobacteriales</taxon>
        <taxon>Nocardiaceae</taxon>
        <taxon>Rhodococcoides</taxon>
    </lineage>
</organism>
<evidence type="ECO:0000313" key="2">
    <source>
        <dbReference type="EMBL" id="GGG13991.1"/>
    </source>
</evidence>
<gene>
    <name evidence="2" type="ORF">GCM10007304_30060</name>
</gene>
<feature type="compositionally biased region" description="Low complexity" evidence="1">
    <location>
        <begin position="393"/>
        <end position="414"/>
    </location>
</feature>
<feature type="compositionally biased region" description="Low complexity" evidence="1">
    <location>
        <begin position="278"/>
        <end position="296"/>
    </location>
</feature>
<proteinExistence type="predicted"/>
<protein>
    <submittedName>
        <fullName evidence="2">Uncharacterized protein</fullName>
    </submittedName>
</protein>
<dbReference type="AlphaFoldDB" id="A0A917LCD5"/>
<feature type="region of interest" description="Disordered" evidence="1">
    <location>
        <begin position="324"/>
        <end position="347"/>
    </location>
</feature>
<feature type="compositionally biased region" description="Low complexity" evidence="1">
    <location>
        <begin position="474"/>
        <end position="485"/>
    </location>
</feature>
<comment type="caution">
    <text evidence="2">The sequence shown here is derived from an EMBL/GenBank/DDBJ whole genome shotgun (WGS) entry which is preliminary data.</text>
</comment>
<dbReference type="EMBL" id="BMCU01000003">
    <property type="protein sequence ID" value="GGG13991.1"/>
    <property type="molecule type" value="Genomic_DNA"/>
</dbReference>
<evidence type="ECO:0000256" key="1">
    <source>
        <dbReference type="SAM" id="MobiDB-lite"/>
    </source>
</evidence>
<reference evidence="2" key="2">
    <citation type="submission" date="2020-09" db="EMBL/GenBank/DDBJ databases">
        <authorList>
            <person name="Sun Q."/>
            <person name="Sedlacek I."/>
        </authorList>
    </citation>
    <scope>NUCLEOTIDE SEQUENCE</scope>
    <source>
        <strain evidence="2">CCM 7905</strain>
    </source>
</reference>
<dbReference type="SUPFAM" id="SSF140453">
    <property type="entry name" value="EsxAB dimer-like"/>
    <property type="match status" value="1"/>
</dbReference>
<feature type="compositionally biased region" description="Pro residues" evidence="1">
    <location>
        <begin position="415"/>
        <end position="451"/>
    </location>
</feature>
<feature type="region of interest" description="Disordered" evidence="1">
    <location>
        <begin position="370"/>
        <end position="497"/>
    </location>
</feature>
<dbReference type="RefSeq" id="WP_188545659.1">
    <property type="nucleotide sequence ID" value="NZ_BMCU01000003.1"/>
</dbReference>
<reference evidence="2" key="1">
    <citation type="journal article" date="2014" name="Int. J. Syst. Evol. Microbiol.">
        <title>Complete genome sequence of Corynebacterium casei LMG S-19264T (=DSM 44701T), isolated from a smear-ripened cheese.</title>
        <authorList>
            <consortium name="US DOE Joint Genome Institute (JGI-PGF)"/>
            <person name="Walter F."/>
            <person name="Albersmeier A."/>
            <person name="Kalinowski J."/>
            <person name="Ruckert C."/>
        </authorList>
    </citation>
    <scope>NUCLEOTIDE SEQUENCE</scope>
    <source>
        <strain evidence="2">CCM 7905</strain>
    </source>
</reference>
<dbReference type="Proteomes" id="UP000654257">
    <property type="component" value="Unassembled WGS sequence"/>
</dbReference>
<sequence length="497" mass="50389">MIDDVLETGAVGLTYFDTFLGRANSAGAGLDVTSRAISDRYNEQCGIDVQAISAAGTSLLTASRDLGAVVADQRASLSRLSGNWSGSAADAASAMIDAQLTQADADIASLRTAGDALAAAATAVVSTVTDKAAAAATFGRPDVDGRSADQVDAVLAASRLCPDLTSQQLMSLAPFHPETAPGAARSDPTSLISLSVECASWLSNVFVPTVQERVSAFLEMCAATDDAVRDILSVAASAFDGFAQSQYPSPERERTAEDCGCLPSQAADIVAQQHDSESTASAAATTPVTTAHPEAASTSGGASGPMRTIVDAVRDILAAEVRDPIVQPTIETPSTATESAPSPERAHVEAELDGHGIRFALSADGTISVELGDTGHDGAHCATDTADPPPETPTAETPTAETPAAETPTAETPIAGPPEPETPAADPPEPETPAADPPEPEPPVADTPEPAPAQQEPDDTSSVCVVPPAPEPEPALASAEPIPAEVATPDLAEAGRL</sequence>
<keyword evidence="3" id="KW-1185">Reference proteome</keyword>
<dbReference type="InterPro" id="IPR036689">
    <property type="entry name" value="ESAT-6-like_sf"/>
</dbReference>
<feature type="region of interest" description="Disordered" evidence="1">
    <location>
        <begin position="271"/>
        <end position="306"/>
    </location>
</feature>
<feature type="compositionally biased region" description="Polar residues" evidence="1">
    <location>
        <begin position="329"/>
        <end position="340"/>
    </location>
</feature>
<evidence type="ECO:0000313" key="3">
    <source>
        <dbReference type="Proteomes" id="UP000654257"/>
    </source>
</evidence>